<dbReference type="GeneID" id="18922813"/>
<dbReference type="HOGENOM" id="CLU_2146411_0_0_1"/>
<feature type="compositionally biased region" description="Basic and acidic residues" evidence="1">
    <location>
        <begin position="52"/>
        <end position="64"/>
    </location>
</feature>
<dbReference type="InParanoid" id="F4RKI6"/>
<keyword evidence="3" id="KW-1185">Reference proteome</keyword>
<evidence type="ECO:0000313" key="3">
    <source>
        <dbReference type="Proteomes" id="UP000001072"/>
    </source>
</evidence>
<gene>
    <name evidence="2" type="ORF">MELLADRAFT_106138</name>
</gene>
<name>F4RKI6_MELLP</name>
<reference evidence="3" key="1">
    <citation type="journal article" date="2011" name="Proc. Natl. Acad. Sci. U.S.A.">
        <title>Obligate biotrophy features unraveled by the genomic analysis of rust fungi.</title>
        <authorList>
            <person name="Duplessis S."/>
            <person name="Cuomo C.A."/>
            <person name="Lin Y.-C."/>
            <person name="Aerts A."/>
            <person name="Tisserant E."/>
            <person name="Veneault-Fourrey C."/>
            <person name="Joly D.L."/>
            <person name="Hacquard S."/>
            <person name="Amselem J."/>
            <person name="Cantarel B.L."/>
            <person name="Chiu R."/>
            <person name="Coutinho P.M."/>
            <person name="Feau N."/>
            <person name="Field M."/>
            <person name="Frey P."/>
            <person name="Gelhaye E."/>
            <person name="Goldberg J."/>
            <person name="Grabherr M.G."/>
            <person name="Kodira C.D."/>
            <person name="Kohler A."/>
            <person name="Kuees U."/>
            <person name="Lindquist E.A."/>
            <person name="Lucas S.M."/>
            <person name="Mago R."/>
            <person name="Mauceli E."/>
            <person name="Morin E."/>
            <person name="Murat C."/>
            <person name="Pangilinan J.L."/>
            <person name="Park R."/>
            <person name="Pearson M."/>
            <person name="Quesneville H."/>
            <person name="Rouhier N."/>
            <person name="Sakthikumar S."/>
            <person name="Salamov A.A."/>
            <person name="Schmutz J."/>
            <person name="Selles B."/>
            <person name="Shapiro H."/>
            <person name="Tanguay P."/>
            <person name="Tuskan G.A."/>
            <person name="Henrissat B."/>
            <person name="Van de Peer Y."/>
            <person name="Rouze P."/>
            <person name="Ellis J.G."/>
            <person name="Dodds P.N."/>
            <person name="Schein J.E."/>
            <person name="Zhong S."/>
            <person name="Hamelin R.C."/>
            <person name="Grigoriev I.V."/>
            <person name="Szabo L.J."/>
            <person name="Martin F."/>
        </authorList>
    </citation>
    <scope>NUCLEOTIDE SEQUENCE [LARGE SCALE GENOMIC DNA]</scope>
    <source>
        <strain evidence="3">98AG31 / pathotype 3-4-7</strain>
    </source>
</reference>
<dbReference type="AlphaFoldDB" id="F4RKI6"/>
<dbReference type="VEuPathDB" id="FungiDB:MELLADRAFT_106138"/>
<accession>F4RKI6</accession>
<dbReference type="Proteomes" id="UP000001072">
    <property type="component" value="Unassembled WGS sequence"/>
</dbReference>
<evidence type="ECO:0000256" key="1">
    <source>
        <dbReference type="SAM" id="MobiDB-lite"/>
    </source>
</evidence>
<evidence type="ECO:0000313" key="2">
    <source>
        <dbReference type="EMBL" id="EGG07174.1"/>
    </source>
</evidence>
<dbReference type="RefSeq" id="XP_007409616.1">
    <property type="nucleotide sequence ID" value="XM_007409554.1"/>
</dbReference>
<dbReference type="EMBL" id="GL883105">
    <property type="protein sequence ID" value="EGG07174.1"/>
    <property type="molecule type" value="Genomic_DNA"/>
</dbReference>
<proteinExistence type="predicted"/>
<organism evidence="3">
    <name type="scientific">Melampsora larici-populina (strain 98AG31 / pathotype 3-4-7)</name>
    <name type="common">Poplar leaf rust fungus</name>
    <dbReference type="NCBI Taxonomy" id="747676"/>
    <lineage>
        <taxon>Eukaryota</taxon>
        <taxon>Fungi</taxon>
        <taxon>Dikarya</taxon>
        <taxon>Basidiomycota</taxon>
        <taxon>Pucciniomycotina</taxon>
        <taxon>Pucciniomycetes</taxon>
        <taxon>Pucciniales</taxon>
        <taxon>Melampsoraceae</taxon>
        <taxon>Melampsora</taxon>
    </lineage>
</organism>
<protein>
    <submittedName>
        <fullName evidence="2">Uncharacterized protein</fullName>
    </submittedName>
</protein>
<sequence length="112" mass="12523">MGSCEDRFACFHLFPRRPPSWREASGVSDGKGQSRIIHGLALTTIVHMKTTSKSERALGRDEQGPARVRRRAQRIPDGKRLGMSIAQNLPVAQSRHRHLTRHVPDSTFGVLS</sequence>
<dbReference type="KEGG" id="mlr:MELLADRAFT_106138"/>
<feature type="region of interest" description="Disordered" evidence="1">
    <location>
        <begin position="51"/>
        <end position="84"/>
    </location>
</feature>